<dbReference type="Proteomes" id="UP000499080">
    <property type="component" value="Unassembled WGS sequence"/>
</dbReference>
<feature type="non-terminal residue" evidence="1">
    <location>
        <position position="1"/>
    </location>
</feature>
<proteinExistence type="predicted"/>
<dbReference type="AlphaFoldDB" id="A0A4Y2KJR6"/>
<name>A0A4Y2KJR6_ARAVE</name>
<accession>A0A4Y2KJR6</accession>
<protein>
    <submittedName>
        <fullName evidence="1">Uncharacterized protein</fullName>
    </submittedName>
</protein>
<comment type="caution">
    <text evidence="1">The sequence shown here is derived from an EMBL/GenBank/DDBJ whole genome shotgun (WGS) entry which is preliminary data.</text>
</comment>
<reference evidence="1 2" key="1">
    <citation type="journal article" date="2019" name="Sci. Rep.">
        <title>Orb-weaving spider Araneus ventricosus genome elucidates the spidroin gene catalogue.</title>
        <authorList>
            <person name="Kono N."/>
            <person name="Nakamura H."/>
            <person name="Ohtoshi R."/>
            <person name="Moran D.A.P."/>
            <person name="Shinohara A."/>
            <person name="Yoshida Y."/>
            <person name="Fujiwara M."/>
            <person name="Mori M."/>
            <person name="Tomita M."/>
            <person name="Arakawa K."/>
        </authorList>
    </citation>
    <scope>NUCLEOTIDE SEQUENCE [LARGE SCALE GENOMIC DNA]</scope>
</reference>
<evidence type="ECO:0000313" key="2">
    <source>
        <dbReference type="Proteomes" id="UP000499080"/>
    </source>
</evidence>
<dbReference type="EMBL" id="BGPR01004648">
    <property type="protein sequence ID" value="GBN01817.1"/>
    <property type="molecule type" value="Genomic_DNA"/>
</dbReference>
<sequence>FQDCLVPETPEVENLKNTDDAQTLEHLDFVETETNIPDTCDELSNIEMVVTKNNKETTSEYVVYDLPYTILDYKSSATADFLHHQQFLQKIHKSKLADSSKLLLEWQDSLQERMIEKRKNKWMNIAKSKDFQMLPFTKQRELR</sequence>
<evidence type="ECO:0000313" key="1">
    <source>
        <dbReference type="EMBL" id="GBN01817.1"/>
    </source>
</evidence>
<organism evidence="1 2">
    <name type="scientific">Araneus ventricosus</name>
    <name type="common">Orbweaver spider</name>
    <name type="synonym">Epeira ventricosa</name>
    <dbReference type="NCBI Taxonomy" id="182803"/>
    <lineage>
        <taxon>Eukaryota</taxon>
        <taxon>Metazoa</taxon>
        <taxon>Ecdysozoa</taxon>
        <taxon>Arthropoda</taxon>
        <taxon>Chelicerata</taxon>
        <taxon>Arachnida</taxon>
        <taxon>Araneae</taxon>
        <taxon>Araneomorphae</taxon>
        <taxon>Entelegynae</taxon>
        <taxon>Araneoidea</taxon>
        <taxon>Araneidae</taxon>
        <taxon>Araneus</taxon>
    </lineage>
</organism>
<keyword evidence="2" id="KW-1185">Reference proteome</keyword>
<gene>
    <name evidence="1" type="ORF">AVEN_204955-2_1</name>
</gene>